<dbReference type="InterPro" id="IPR058292">
    <property type="entry name" value="DUF7986"/>
</dbReference>
<dbReference type="STRING" id="1801677.A2365_01685"/>
<evidence type="ECO:0000313" key="1">
    <source>
        <dbReference type="EMBL" id="OGZ27557.1"/>
    </source>
</evidence>
<evidence type="ECO:0000313" key="2">
    <source>
        <dbReference type="Proteomes" id="UP000177740"/>
    </source>
</evidence>
<comment type="caution">
    <text evidence="1">The sequence shown here is derived from an EMBL/GenBank/DDBJ whole genome shotgun (WGS) entry which is preliminary data.</text>
</comment>
<dbReference type="AlphaFoldDB" id="A0A1G2EP85"/>
<name>A0A1G2EP85_9BACT</name>
<dbReference type="EMBL" id="MHMM01000005">
    <property type="protein sequence ID" value="OGZ27557.1"/>
    <property type="molecule type" value="Genomic_DNA"/>
</dbReference>
<organism evidence="1 2">
    <name type="scientific">Candidatus Nealsonbacteria bacterium RIFOXYB1_FULL_40_15</name>
    <dbReference type="NCBI Taxonomy" id="1801677"/>
    <lineage>
        <taxon>Bacteria</taxon>
        <taxon>Candidatus Nealsoniibacteriota</taxon>
    </lineage>
</organism>
<dbReference type="Pfam" id="PF25948">
    <property type="entry name" value="DUF7986"/>
    <property type="match status" value="1"/>
</dbReference>
<proteinExistence type="predicted"/>
<gene>
    <name evidence="1" type="ORF">A2365_01685</name>
</gene>
<sequence length="195" mass="22655">MLPKGSISKVYEYYFTEPRFKNEALHSLEEFFNCPDLCEGGAINMESEKGGEFFNEWFLYDFIMSSGQTVLENFIADNPLGLKDAEMEIYRKLLNNKYGLFETINIEIGKSIALKDLQTGKRWDVRENKATFDLKKGDLFFARIGEVEDHYELIGSDTFIMRDIDGNIEKSLRNEKIKFTPKIVNEIYHNSGKLK</sequence>
<accession>A0A1G2EP85</accession>
<protein>
    <submittedName>
        <fullName evidence="1">Uncharacterized protein</fullName>
    </submittedName>
</protein>
<dbReference type="Proteomes" id="UP000177740">
    <property type="component" value="Unassembled WGS sequence"/>
</dbReference>
<reference evidence="1 2" key="1">
    <citation type="journal article" date="2016" name="Nat. Commun.">
        <title>Thousands of microbial genomes shed light on interconnected biogeochemical processes in an aquifer system.</title>
        <authorList>
            <person name="Anantharaman K."/>
            <person name="Brown C.T."/>
            <person name="Hug L.A."/>
            <person name="Sharon I."/>
            <person name="Castelle C.J."/>
            <person name="Probst A.J."/>
            <person name="Thomas B.C."/>
            <person name="Singh A."/>
            <person name="Wilkins M.J."/>
            <person name="Karaoz U."/>
            <person name="Brodie E.L."/>
            <person name="Williams K.H."/>
            <person name="Hubbard S.S."/>
            <person name="Banfield J.F."/>
        </authorList>
    </citation>
    <scope>NUCLEOTIDE SEQUENCE [LARGE SCALE GENOMIC DNA]</scope>
</reference>